<keyword evidence="5" id="KW-0808">Transferase</keyword>
<comment type="caution">
    <text evidence="11">The sequence shown here is derived from an EMBL/GenBank/DDBJ whole genome shotgun (WGS) entry which is preliminary data.</text>
</comment>
<dbReference type="InterPro" id="IPR025286">
    <property type="entry name" value="MOFRL_assoc_dom"/>
</dbReference>
<keyword evidence="12" id="KW-1185">Reference proteome</keyword>
<dbReference type="FunFam" id="3.40.50.10180:FF:000001">
    <property type="entry name" value="Glycerate kinase"/>
    <property type="match status" value="1"/>
</dbReference>
<comment type="catalytic activity">
    <reaction evidence="1">
        <text>(R)-glycerate + ATP = (2R)-3-phosphoglycerate + ADP + H(+)</text>
        <dbReference type="Rhea" id="RHEA:23516"/>
        <dbReference type="ChEBI" id="CHEBI:15378"/>
        <dbReference type="ChEBI" id="CHEBI:16659"/>
        <dbReference type="ChEBI" id="CHEBI:30616"/>
        <dbReference type="ChEBI" id="CHEBI:58272"/>
        <dbReference type="ChEBI" id="CHEBI:456216"/>
        <dbReference type="EC" id="2.7.1.31"/>
    </reaction>
</comment>
<keyword evidence="6" id="KW-0547">Nucleotide-binding</keyword>
<evidence type="ECO:0000256" key="5">
    <source>
        <dbReference type="ARBA" id="ARBA00022679"/>
    </source>
</evidence>
<reference evidence="11" key="1">
    <citation type="submission" date="2021-04" db="EMBL/GenBank/DDBJ databases">
        <authorList>
            <consortium name="Molecular Ecology Group"/>
        </authorList>
    </citation>
    <scope>NUCLEOTIDE SEQUENCE</scope>
</reference>
<sequence length="581" mass="64471">MQSCYLRHLTFSCSKCTMFYHQILPVLKGQSSKNLRLVQHILNSHSYFVKSERYISFSSVRHYEIIPRLAGQSEVNLKKDATMIHNMLKYNAITSELRVENKVYNLNKNVYVVGLGKAAMGMARVVEDMLGQHIVEGIITIPKGVQQQMVQLQLNEILLAENSKIEVYEGAECREVDEACYSAAKAISKMVEKLTEQDLLIVLSSAGGSILCPSPEPPITLQDLRDVTRLLQKNGASVREINILRKNIEILKGGGLALKAKPAQVLSLTLLSVIGDTADLISSGPTCPTQPTPFHCIEILKRLNIMDQTPETIRRFLERQCKNLENSKATFVTDPVSEKALYDATWKHVQNIVVGSNSIACEAAADKAVTLGYVPIILTTAMTGEARKVGSLYARLAKFIMICFDRKASFEPNSELSILETALVAEGIRKQWINSICQEIEKARNSDRDVCIIVGGNTFVTVCGTGIGGKNMESAISVTMQLQEEFRIKKLSVEETPMCFLSCDTDGYDGNTKVAGAVVDQDFLQEVLKSGLDMRKYLDNNDSFTFFNQVNGGQNLVPIKLTGTNVMDIVILLVKRPRQEN</sequence>
<dbReference type="Pfam" id="PF05161">
    <property type="entry name" value="MOFRL"/>
    <property type="match status" value="1"/>
</dbReference>
<dbReference type="InterPro" id="IPR038614">
    <property type="entry name" value="GK_N_sf"/>
</dbReference>
<dbReference type="GO" id="GO:0008887">
    <property type="term" value="F:glycerate kinase activity"/>
    <property type="evidence" value="ECO:0007669"/>
    <property type="project" value="UniProtKB-EC"/>
</dbReference>
<evidence type="ECO:0000313" key="12">
    <source>
        <dbReference type="Proteomes" id="UP000678393"/>
    </source>
</evidence>
<evidence type="ECO:0000313" key="11">
    <source>
        <dbReference type="EMBL" id="CAG5133081.1"/>
    </source>
</evidence>
<dbReference type="EC" id="2.7.1.31" evidence="3"/>
<dbReference type="OrthoDB" id="44918at2759"/>
<protein>
    <recommendedName>
        <fullName evidence="4">Glycerate kinase</fullName>
        <ecNumber evidence="3">2.7.1.31</ecNumber>
    </recommendedName>
</protein>
<evidence type="ECO:0000259" key="9">
    <source>
        <dbReference type="Pfam" id="PF05161"/>
    </source>
</evidence>
<evidence type="ECO:0000259" key="10">
    <source>
        <dbReference type="Pfam" id="PF13660"/>
    </source>
</evidence>
<evidence type="ECO:0000256" key="1">
    <source>
        <dbReference type="ARBA" id="ARBA00000694"/>
    </source>
</evidence>
<evidence type="ECO:0000256" key="2">
    <source>
        <dbReference type="ARBA" id="ARBA00005393"/>
    </source>
</evidence>
<dbReference type="AlphaFoldDB" id="A0A8S4A3U8"/>
<dbReference type="InterPro" id="IPR007835">
    <property type="entry name" value="MOFRL"/>
</dbReference>
<proteinExistence type="inferred from homology"/>
<accession>A0A8S4A3U8</accession>
<dbReference type="Pfam" id="PF13660">
    <property type="entry name" value="DUF4147"/>
    <property type="match status" value="1"/>
</dbReference>
<dbReference type="InterPro" id="IPR039760">
    <property type="entry name" value="MOFRL_protein"/>
</dbReference>
<evidence type="ECO:0000256" key="6">
    <source>
        <dbReference type="ARBA" id="ARBA00022741"/>
    </source>
</evidence>
<name>A0A8S4A3U8_9EUPU</name>
<dbReference type="Gene3D" id="3.40.1480.10">
    <property type="entry name" value="MOFRL domain"/>
    <property type="match status" value="2"/>
</dbReference>
<dbReference type="SUPFAM" id="SSF82544">
    <property type="entry name" value="GckA/TtuD-like"/>
    <property type="match status" value="1"/>
</dbReference>
<dbReference type="PANTHER" id="PTHR12227:SF0">
    <property type="entry name" value="GLYCERATE KINASE"/>
    <property type="match status" value="1"/>
</dbReference>
<evidence type="ECO:0000256" key="7">
    <source>
        <dbReference type="ARBA" id="ARBA00022777"/>
    </source>
</evidence>
<evidence type="ECO:0000256" key="8">
    <source>
        <dbReference type="ARBA" id="ARBA00022840"/>
    </source>
</evidence>
<dbReference type="GO" id="GO:0005524">
    <property type="term" value="F:ATP binding"/>
    <property type="evidence" value="ECO:0007669"/>
    <property type="project" value="UniProtKB-KW"/>
</dbReference>
<dbReference type="GO" id="GO:0005737">
    <property type="term" value="C:cytoplasm"/>
    <property type="evidence" value="ECO:0007669"/>
    <property type="project" value="TreeGrafter"/>
</dbReference>
<evidence type="ECO:0000256" key="4">
    <source>
        <dbReference type="ARBA" id="ARBA00020720"/>
    </source>
</evidence>
<dbReference type="EMBL" id="CAJHNH020005891">
    <property type="protein sequence ID" value="CAG5133081.1"/>
    <property type="molecule type" value="Genomic_DNA"/>
</dbReference>
<gene>
    <name evidence="11" type="ORF">CUNI_LOCUS18639</name>
</gene>
<dbReference type="Gene3D" id="3.40.50.10180">
    <property type="entry name" value="Glycerate kinase, MOFRL-like N-terminal domain"/>
    <property type="match status" value="1"/>
</dbReference>
<organism evidence="11 12">
    <name type="scientific">Candidula unifasciata</name>
    <dbReference type="NCBI Taxonomy" id="100452"/>
    <lineage>
        <taxon>Eukaryota</taxon>
        <taxon>Metazoa</taxon>
        <taxon>Spiralia</taxon>
        <taxon>Lophotrochozoa</taxon>
        <taxon>Mollusca</taxon>
        <taxon>Gastropoda</taxon>
        <taxon>Heterobranchia</taxon>
        <taxon>Euthyneura</taxon>
        <taxon>Panpulmonata</taxon>
        <taxon>Eupulmonata</taxon>
        <taxon>Stylommatophora</taxon>
        <taxon>Helicina</taxon>
        <taxon>Helicoidea</taxon>
        <taxon>Geomitridae</taxon>
        <taxon>Candidula</taxon>
    </lineage>
</organism>
<comment type="similarity">
    <text evidence="2">Belongs to the glycerate kinase type-2 family.</text>
</comment>
<keyword evidence="7" id="KW-0418">Kinase</keyword>
<evidence type="ECO:0000256" key="3">
    <source>
        <dbReference type="ARBA" id="ARBA00012101"/>
    </source>
</evidence>
<dbReference type="PANTHER" id="PTHR12227">
    <property type="entry name" value="GLYCERATE KINASE"/>
    <property type="match status" value="1"/>
</dbReference>
<dbReference type="InterPro" id="IPR037035">
    <property type="entry name" value="GK-like_C_sf"/>
</dbReference>
<feature type="domain" description="MOFRL-associated" evidence="10">
    <location>
        <begin position="86"/>
        <end position="318"/>
    </location>
</feature>
<dbReference type="Proteomes" id="UP000678393">
    <property type="component" value="Unassembled WGS sequence"/>
</dbReference>
<feature type="domain" description="MOFRL" evidence="9">
    <location>
        <begin position="450"/>
        <end position="568"/>
    </location>
</feature>
<keyword evidence="8" id="KW-0067">ATP-binding</keyword>